<evidence type="ECO:0000313" key="2">
    <source>
        <dbReference type="Ensembl" id="ENSTNIP00000007536.1"/>
    </source>
</evidence>
<feature type="region of interest" description="Disordered" evidence="1">
    <location>
        <begin position="55"/>
        <end position="80"/>
    </location>
</feature>
<dbReference type="GO" id="GO:0042593">
    <property type="term" value="P:glucose homeostasis"/>
    <property type="evidence" value="ECO:0007669"/>
    <property type="project" value="TreeGrafter"/>
</dbReference>
<reference evidence="2" key="3">
    <citation type="submission" date="2025-09" db="UniProtKB">
        <authorList>
            <consortium name="Ensembl"/>
        </authorList>
    </citation>
    <scope>IDENTIFICATION</scope>
</reference>
<dbReference type="PANTHER" id="PTHR46435:SF1">
    <property type="entry name" value="E3 UBIQUITIN-PROTEIN LIGASE HECTD4-RELATED"/>
    <property type="match status" value="1"/>
</dbReference>
<sequence length="596" mass="63925">MSVEDCGNVALPSWYSINTLDTEQQDANDPASRIAALLLAKLADYVVPGCQTLLSPSSSEQDTSLSCATSKGTLKSDDVGEEGEAVDGKLSIFIHKREDQSSHEVLQPLLSSSEGRPFRLGTGANMEKVVKMDRDMTKSGSCEVITEEASAALRKANKWAQSGLIVSVGPPVEALAQEAAGGISTGDKKKTAQTAVCRDRNAELARSDPIRPFISGHVANSMAAEVIALLHSLLTAPESNTAQIWTSTAEKVLSRALMFIPQIGKYAESILENGSSSGRKLAKLQAIGRQAVAALCALGGFKETIKIGSEVQVVGKGVLGSMGIVMSINEQEGIAAVKFPSCEYKKSCKASDILTVPISRLCTPRSEALPLYKLSITEKVVQAVQSMLLPQEGSLSIHTSLPATGDGSSPVMAAVRLLAEIRSRACLVMAQLLEDSSFCEEFIQQCPAAVEVLNLVAQECSPAKTLFTLLLQCERLRMLYRMTVLAPPPPPLQAERCQFHNFLCTAKINEPYFKEGIPFVFSLFFLGFLGVAITKDIFCLCKPGDVAGIGWERSECTPPPPGQAPKGRVYFTYGGQRLSPILEDVAGGMWPLVHIQ</sequence>
<dbReference type="HOGENOM" id="CLU_402583_0_0_1"/>
<protein>
    <submittedName>
        <fullName evidence="2">Uncharacterized protein</fullName>
    </submittedName>
</protein>
<reference evidence="3" key="1">
    <citation type="journal article" date="2004" name="Nature">
        <title>Genome duplication in the teleost fish Tetraodon nigroviridis reveals the early vertebrate proto-karyotype.</title>
        <authorList>
            <person name="Jaillon O."/>
            <person name="Aury J.-M."/>
            <person name="Brunet F."/>
            <person name="Petit J.-L."/>
            <person name="Stange-Thomann N."/>
            <person name="Mauceli E."/>
            <person name="Bouneau L."/>
            <person name="Fischer C."/>
            <person name="Ozouf-Costaz C."/>
            <person name="Bernot A."/>
            <person name="Nicaud S."/>
            <person name="Jaffe D."/>
            <person name="Fisher S."/>
            <person name="Lutfalla G."/>
            <person name="Dossat C."/>
            <person name="Segurens B."/>
            <person name="Dasilva C."/>
            <person name="Salanoubat M."/>
            <person name="Levy M."/>
            <person name="Boudet N."/>
            <person name="Castellano S."/>
            <person name="Anthouard V."/>
            <person name="Jubin C."/>
            <person name="Castelli V."/>
            <person name="Katinka M."/>
            <person name="Vacherie B."/>
            <person name="Biemont C."/>
            <person name="Skalli Z."/>
            <person name="Cattolico L."/>
            <person name="Poulain J."/>
            <person name="De Berardinis V."/>
            <person name="Cruaud C."/>
            <person name="Duprat S."/>
            <person name="Brottier P."/>
            <person name="Coutanceau J.-P."/>
            <person name="Gouzy J."/>
            <person name="Parra G."/>
            <person name="Lardier G."/>
            <person name="Chapple C."/>
            <person name="McKernan K.J."/>
            <person name="McEwan P."/>
            <person name="Bosak S."/>
            <person name="Kellis M."/>
            <person name="Volff J.-N."/>
            <person name="Guigo R."/>
            <person name="Zody M.C."/>
            <person name="Mesirov J."/>
            <person name="Lindblad-Toh K."/>
            <person name="Birren B."/>
            <person name="Nusbaum C."/>
            <person name="Kahn D."/>
            <person name="Robinson-Rechavi M."/>
            <person name="Laudet V."/>
            <person name="Schachter V."/>
            <person name="Quetier F."/>
            <person name="Saurin W."/>
            <person name="Scarpelli C."/>
            <person name="Wincker P."/>
            <person name="Lander E.S."/>
            <person name="Weissenbach J."/>
            <person name="Roest Crollius H."/>
        </authorList>
    </citation>
    <scope>NUCLEOTIDE SEQUENCE [LARGE SCALE GENOMIC DNA]</scope>
</reference>
<dbReference type="PANTHER" id="PTHR46435">
    <property type="entry name" value="E3 UBIQUITIN-PROTEIN LIGASE HECTD4-RELATED"/>
    <property type="match status" value="1"/>
</dbReference>
<dbReference type="Ensembl" id="ENSTNIT00000007696.1">
    <property type="protein sequence ID" value="ENSTNIP00000007536.1"/>
    <property type="gene ID" value="ENSTNIG00000004872.1"/>
</dbReference>
<name>H3CH08_TETNG</name>
<proteinExistence type="predicted"/>
<evidence type="ECO:0000313" key="3">
    <source>
        <dbReference type="Proteomes" id="UP000007303"/>
    </source>
</evidence>
<dbReference type="Proteomes" id="UP000007303">
    <property type="component" value="Unassembled WGS sequence"/>
</dbReference>
<dbReference type="GeneTree" id="ENSGT00910000144226"/>
<evidence type="ECO:0000256" key="1">
    <source>
        <dbReference type="SAM" id="MobiDB-lite"/>
    </source>
</evidence>
<feature type="compositionally biased region" description="Polar residues" evidence="1">
    <location>
        <begin position="55"/>
        <end position="73"/>
    </location>
</feature>
<keyword evidence="3" id="KW-1185">Reference proteome</keyword>
<dbReference type="InterPro" id="IPR043366">
    <property type="entry name" value="HECTD4"/>
</dbReference>
<reference evidence="2" key="2">
    <citation type="submission" date="2025-08" db="UniProtKB">
        <authorList>
            <consortium name="Ensembl"/>
        </authorList>
    </citation>
    <scope>IDENTIFICATION</scope>
</reference>
<dbReference type="AlphaFoldDB" id="H3CH08"/>
<organism evidence="2 3">
    <name type="scientific">Tetraodon nigroviridis</name>
    <name type="common">Spotted green pufferfish</name>
    <name type="synonym">Chelonodon nigroviridis</name>
    <dbReference type="NCBI Taxonomy" id="99883"/>
    <lineage>
        <taxon>Eukaryota</taxon>
        <taxon>Metazoa</taxon>
        <taxon>Chordata</taxon>
        <taxon>Craniata</taxon>
        <taxon>Vertebrata</taxon>
        <taxon>Euteleostomi</taxon>
        <taxon>Actinopterygii</taxon>
        <taxon>Neopterygii</taxon>
        <taxon>Teleostei</taxon>
        <taxon>Neoteleostei</taxon>
        <taxon>Acanthomorphata</taxon>
        <taxon>Eupercaria</taxon>
        <taxon>Tetraodontiformes</taxon>
        <taxon>Tetradontoidea</taxon>
        <taxon>Tetraodontidae</taxon>
        <taxon>Tetraodon</taxon>
    </lineage>
</organism>
<accession>H3CH08</accession>